<dbReference type="InterPro" id="IPR016187">
    <property type="entry name" value="CTDL_fold"/>
</dbReference>
<dbReference type="SUPFAM" id="SSF56436">
    <property type="entry name" value="C-type lectin-like"/>
    <property type="match status" value="1"/>
</dbReference>
<dbReference type="InterPro" id="IPR001304">
    <property type="entry name" value="C-type_lectin-like"/>
</dbReference>
<proteinExistence type="predicted"/>
<dbReference type="PANTHER" id="PTHR46746">
    <property type="entry name" value="KILLER CELL LECTIN-LIKE RECEPTOR SUBFAMILY F MEMBER 2"/>
    <property type="match status" value="1"/>
</dbReference>
<dbReference type="InterPro" id="IPR051379">
    <property type="entry name" value="C-type_Lectin_Receptor_IMM"/>
</dbReference>
<dbReference type="PANTHER" id="PTHR46746:SF9">
    <property type="entry name" value="CD209 ANTIGEN-LIKE PROTEIN C-LIKE"/>
    <property type="match status" value="1"/>
</dbReference>
<dbReference type="Ensembl" id="ENSSPAT00000022414.1">
    <property type="protein sequence ID" value="ENSSPAP00000022064.1"/>
    <property type="gene ID" value="ENSSPAG00000016669.1"/>
</dbReference>
<sequence length="155" mass="18035">MAGSSILRVGLMLHAVTRGTVYSLTQTSAILRHLQGSQRLMILKSLLQCLQDINLIFYTSVPFLPCGDSRCGVCPDGWMWWRGHCYFFSFGLQEDRQWNESAEFCQGHNSSLADFIQDVMRKFPRFPFLWVGLTDTQQEGRWMWRDGTDIQHYML</sequence>
<protein>
    <recommendedName>
        <fullName evidence="3">C-type lectin domain-containing protein</fullName>
    </recommendedName>
</protein>
<dbReference type="STRING" id="144197.ENSSPAP00000022064"/>
<evidence type="ECO:0000256" key="2">
    <source>
        <dbReference type="ARBA" id="ARBA00023157"/>
    </source>
</evidence>
<dbReference type="PROSITE" id="PS50041">
    <property type="entry name" value="C_TYPE_LECTIN_2"/>
    <property type="match status" value="1"/>
</dbReference>
<evidence type="ECO:0000256" key="1">
    <source>
        <dbReference type="ARBA" id="ARBA00022734"/>
    </source>
</evidence>
<reference evidence="4" key="1">
    <citation type="submission" date="2023-09" db="UniProtKB">
        <authorList>
            <consortium name="Ensembl"/>
        </authorList>
    </citation>
    <scope>IDENTIFICATION</scope>
</reference>
<dbReference type="Gene3D" id="3.10.100.10">
    <property type="entry name" value="Mannose-Binding Protein A, subunit A"/>
    <property type="match status" value="1"/>
</dbReference>
<accession>A0A3B5AW81</accession>
<organism evidence="4">
    <name type="scientific">Stegastes partitus</name>
    <name type="common">bicolor damselfish</name>
    <dbReference type="NCBI Taxonomy" id="144197"/>
    <lineage>
        <taxon>Eukaryota</taxon>
        <taxon>Metazoa</taxon>
        <taxon>Chordata</taxon>
        <taxon>Craniata</taxon>
        <taxon>Vertebrata</taxon>
        <taxon>Euteleostomi</taxon>
        <taxon>Actinopterygii</taxon>
        <taxon>Neopterygii</taxon>
        <taxon>Teleostei</taxon>
        <taxon>Neoteleostei</taxon>
        <taxon>Acanthomorphata</taxon>
        <taxon>Ovalentaria</taxon>
        <taxon>Pomacentridae</taxon>
        <taxon>Stegastes</taxon>
    </lineage>
</organism>
<keyword evidence="2" id="KW-1015">Disulfide bond</keyword>
<dbReference type="GO" id="GO:0030246">
    <property type="term" value="F:carbohydrate binding"/>
    <property type="evidence" value="ECO:0007669"/>
    <property type="project" value="UniProtKB-KW"/>
</dbReference>
<name>A0A3B5AW81_9TELE</name>
<dbReference type="InterPro" id="IPR016186">
    <property type="entry name" value="C-type_lectin-like/link_sf"/>
</dbReference>
<keyword evidence="1" id="KW-0430">Lectin</keyword>
<dbReference type="GeneTree" id="ENSGT00940000175986"/>
<feature type="domain" description="C-type lectin" evidence="3">
    <location>
        <begin position="81"/>
        <end position="155"/>
    </location>
</feature>
<evidence type="ECO:0000259" key="3">
    <source>
        <dbReference type="PROSITE" id="PS50041"/>
    </source>
</evidence>
<evidence type="ECO:0000313" key="4">
    <source>
        <dbReference type="Ensembl" id="ENSSPAP00000022064.1"/>
    </source>
</evidence>
<dbReference type="Pfam" id="PF00059">
    <property type="entry name" value="Lectin_C"/>
    <property type="match status" value="1"/>
</dbReference>
<dbReference type="AlphaFoldDB" id="A0A3B5AW81"/>